<proteinExistence type="predicted"/>
<protein>
    <submittedName>
        <fullName evidence="1">Uncharacterized protein</fullName>
    </submittedName>
</protein>
<gene>
    <name evidence="1" type="ORF">EB812_06235</name>
</gene>
<dbReference type="AlphaFoldDB" id="A0A6H3FCF4"/>
<dbReference type="RefSeq" id="WP_118229167.1">
    <property type="nucleotide sequence ID" value="NZ_JAQDZC010000004.1"/>
</dbReference>
<reference evidence="1 2" key="1">
    <citation type="submission" date="2018-12" db="EMBL/GenBank/DDBJ databases">
        <title>First genome draft of Desulfovibrio legallis sp. nov.</title>
        <authorList>
            <person name="Ben Dhia O."/>
            <person name="Najjari A."/>
            <person name="Ferjani R."/>
            <person name="Fhoula I."/>
            <person name="Fardeau M.-L."/>
            <person name="Boudabbous A."/>
            <person name="Ouzari H.I."/>
        </authorList>
    </citation>
    <scope>NUCLEOTIDE SEQUENCE [LARGE SCALE GENOMIC DNA]</scope>
    <source>
        <strain evidence="1 2">H1T</strain>
    </source>
</reference>
<keyword evidence="2" id="KW-1185">Reference proteome</keyword>
<evidence type="ECO:0000313" key="2">
    <source>
        <dbReference type="Proteomes" id="UP000292919"/>
    </source>
</evidence>
<organism evidence="1 2">
    <name type="scientific">Desulfovibrio legallii</name>
    <dbReference type="NCBI Taxonomy" id="571438"/>
    <lineage>
        <taxon>Bacteria</taxon>
        <taxon>Pseudomonadati</taxon>
        <taxon>Thermodesulfobacteriota</taxon>
        <taxon>Desulfovibrionia</taxon>
        <taxon>Desulfovibrionales</taxon>
        <taxon>Desulfovibrionaceae</taxon>
        <taxon>Desulfovibrio</taxon>
    </lineage>
</organism>
<sequence>MRIEWKITKKRGNLRPVLHYSVELEEHEKALALPTVSVLSSIPQPEEGRQDYCYPDMLERAAGYRPTAFHTLEAPSHKGHSWTHTLLLPWRADNAYPEVEASFRQLREALEKELGRAYNSAPLLLNGAERTSPALRRVLAPGVLGARLLRAAASRENAAD</sequence>
<accession>A0A6H3FCF4</accession>
<dbReference type="EMBL" id="SIXC01000006">
    <property type="protein sequence ID" value="TBH79882.1"/>
    <property type="molecule type" value="Genomic_DNA"/>
</dbReference>
<name>A0A6H3FCF4_9BACT</name>
<dbReference type="Proteomes" id="UP000292919">
    <property type="component" value="Unassembled WGS sequence"/>
</dbReference>
<comment type="caution">
    <text evidence="1">The sequence shown here is derived from an EMBL/GenBank/DDBJ whole genome shotgun (WGS) entry which is preliminary data.</text>
</comment>
<evidence type="ECO:0000313" key="1">
    <source>
        <dbReference type="EMBL" id="TBH79882.1"/>
    </source>
</evidence>